<dbReference type="InterPro" id="IPR003672">
    <property type="entry name" value="CobN/Mg_chltase"/>
</dbReference>
<dbReference type="PANTHER" id="PTHR44119">
    <property type="entry name" value="MAGNESIUM-CHELATASE SUBUNIT CHLH, CHLOROPLASTIC"/>
    <property type="match status" value="1"/>
</dbReference>
<gene>
    <name evidence="2" type="ORF">ASZ90_012549</name>
</gene>
<sequence length="1239" mass="139311">MKLVSITWSSELPHLMQGARELSFNLEAWSYTQLDDPVQLEKCLKSLKSAQMVLIHPSNDPCWDEIIPSLSPSTPVISFGRDPSLWTVANVPMDTTLTVNRYALFGGRKNFKNLLKYACNQALKTSFQLEPPEEILWQGLYHPRSETAFATVDEYLEWYQGKERSWVGLIFSRTSWANEDLKVVDAAILELEKEFDVLPAFCFGMGDSDLGAWSSVEVAKRFFSGRVEAIVNLQPIFRSRNSDEALQTMKALNVPIFHPAVVYHKTEEEWKDDVHGLSSSEVGWSVAMPEFEGVIEPLMIGATSRSEMDGAQIEKHVPIPERVSKLARRVKKWVALKNKPVSERRVAFILHNNPCASVEASVGGGAHIDTLESVARIMDRMVQAGYSLQSPPKTGKELIETIMARKAISEFRWTSIEEIIKRGGALALLSEEEYRQWFDLLSPVVRDQMIEAWGRPPGEEKDGIPAAMLYQGKIVITGVEYGNALVCTQPKRGCAGSRCDGQVCKILHDPQVPPTHQYLATYRYIESCFGADLIVHVGTHGNLEFLPGKSVGLSADCYPDIAIGDMPHLYIYNSDNPPEGTIAKRRSYATLVDHMQVVMTDSELYGELKELEDRISEYRRAVLSEGGRAHALEHIILNLLEKSNLAGEINLKRLIATGASFEEILERAHDKISQLYNTQIPDGMHIFGELPAGKRREEMIRAILRAEVRGAAALLLGREVTANIEDLRELDGLGGDLVRAIIADRTGKIEGQEKSSISRLLEERSIGKESPALDLLRDRIEELSWRIEESREMESLLRGFSAGFIEPGPSGLMSKGNIEILPTGRNFFSLDPSAVPTEAAWMVGRRLADSLLEKYEKEQGRLPENVGMFWMAGDVMYADGEQMAQMFHLIGVMPVWKGGKLKGYEVIPLEELGRPRIDLTVRVSGITRDCFYNCIEIMDQAICEVAALDEPQDMNFLHKHDLENGSHHRIFASRPGTYGNGVNLAVYASAWKADKDLSDVFIYWNGYAYGKGVFGEESQDGLIKQLKSVDVTFNKTTTDEKDLFGCCCYFGNQGGMTAAAREVSGHHVEAYYGDTRDADRVEVRTLSDEVRRVVRTKLLNPKWIAGMKRHGYKGAGDISKRVGRVYGWEATTQEVDDWIFDDIARTFVMDEENRKFFQENNPWAMEEMSRRLLEAEQRGLWKADPEVLDALKNLYLEIEGWIEERMGDVEGEIQGGSIDVFNADEVLAWKKRMSKVLGD</sequence>
<dbReference type="PANTHER" id="PTHR44119:SF7">
    <property type="entry name" value="MAGNESIUM CHELATASE SUBUNIT"/>
    <property type="match status" value="1"/>
</dbReference>
<evidence type="ECO:0000313" key="2">
    <source>
        <dbReference type="EMBL" id="KUG17776.1"/>
    </source>
</evidence>
<comment type="caution">
    <text evidence="2">The sequence shown here is derived from an EMBL/GenBank/DDBJ whole genome shotgun (WGS) entry which is preliminary data.</text>
</comment>
<protein>
    <submittedName>
        <fullName evidence="2">Cobn component of cobalt chelatase involved in b12 biosynthesis</fullName>
    </submittedName>
</protein>
<dbReference type="EMBL" id="LNQE01001422">
    <property type="protein sequence ID" value="KUG17776.1"/>
    <property type="molecule type" value="Genomic_DNA"/>
</dbReference>
<feature type="domain" description="CobN/magnesium chelatase" evidence="1">
    <location>
        <begin position="101"/>
        <end position="1187"/>
    </location>
</feature>
<dbReference type="Pfam" id="PF02514">
    <property type="entry name" value="CobN-Mg_chel"/>
    <property type="match status" value="1"/>
</dbReference>
<organism evidence="2">
    <name type="scientific">hydrocarbon metagenome</name>
    <dbReference type="NCBI Taxonomy" id="938273"/>
    <lineage>
        <taxon>unclassified sequences</taxon>
        <taxon>metagenomes</taxon>
        <taxon>ecological metagenomes</taxon>
    </lineage>
</organism>
<dbReference type="AlphaFoldDB" id="A0A0W8FA80"/>
<reference evidence="2" key="1">
    <citation type="journal article" date="2015" name="Proc. Natl. Acad. Sci. U.S.A.">
        <title>Networks of energetic and metabolic interactions define dynamics in microbial communities.</title>
        <authorList>
            <person name="Embree M."/>
            <person name="Liu J.K."/>
            <person name="Al-Bassam M.M."/>
            <person name="Zengler K."/>
        </authorList>
    </citation>
    <scope>NUCLEOTIDE SEQUENCE</scope>
</reference>
<dbReference type="CDD" id="cd10150">
    <property type="entry name" value="CobN_like"/>
    <property type="match status" value="1"/>
</dbReference>
<name>A0A0W8FA80_9ZZZZ</name>
<dbReference type="NCBIfam" id="NF004646">
    <property type="entry name" value="PRK05989.2-4"/>
    <property type="match status" value="1"/>
</dbReference>
<evidence type="ECO:0000259" key="1">
    <source>
        <dbReference type="Pfam" id="PF02514"/>
    </source>
</evidence>
<proteinExistence type="predicted"/>
<accession>A0A0W8FA80</accession>